<sequence>MVADVDGGAVLAQRQRLLLGPQVTDHRVRLDAEVGEVQLGVGLVLGGDDDRAPAGLAYRGYRLAGAREGGVGVMAYAG</sequence>
<evidence type="ECO:0000313" key="1">
    <source>
        <dbReference type="EMBL" id="BFO22548.1"/>
    </source>
</evidence>
<organism evidence="1">
    <name type="scientific">Streptomyces haneummycinicus</name>
    <dbReference type="NCBI Taxonomy" id="3074435"/>
    <lineage>
        <taxon>Bacteria</taxon>
        <taxon>Bacillati</taxon>
        <taxon>Actinomycetota</taxon>
        <taxon>Actinomycetes</taxon>
        <taxon>Kitasatosporales</taxon>
        <taxon>Streptomycetaceae</taxon>
        <taxon>Streptomyces</taxon>
    </lineage>
</organism>
<reference evidence="1" key="2">
    <citation type="submission" date="2024-07" db="EMBL/GenBank/DDBJ databases">
        <title>Streptomyces haneummycinica sp. nov., a new antibiotic-producing actinobacterium isolated from marine sediment.</title>
        <authorList>
            <person name="Uemura M."/>
            <person name="Hamada M."/>
            <person name="Hirano S."/>
            <person name="Kobayashi K."/>
            <person name="Ohshiro T."/>
            <person name="Kobayashi T."/>
            <person name="Terahara T."/>
        </authorList>
    </citation>
    <scope>NUCLEOTIDE SEQUENCE</scope>
    <source>
        <strain evidence="1">KM77-8</strain>
    </source>
</reference>
<accession>A0AAT9HXW3</accession>
<gene>
    <name evidence="1" type="ORF">SHKM778_89360</name>
</gene>
<reference evidence="1" key="1">
    <citation type="submission" date="2024-06" db="EMBL/GenBank/DDBJ databases">
        <authorList>
            <consortium name="consrtm"/>
            <person name="Uemura M."/>
            <person name="Terahara T."/>
        </authorList>
    </citation>
    <scope>NUCLEOTIDE SEQUENCE</scope>
    <source>
        <strain evidence="1">KM77-8</strain>
    </source>
</reference>
<name>A0AAT9HXW3_9ACTN</name>
<dbReference type="EMBL" id="AP035768">
    <property type="protein sequence ID" value="BFO22548.1"/>
    <property type="molecule type" value="Genomic_DNA"/>
</dbReference>
<proteinExistence type="predicted"/>
<protein>
    <submittedName>
        <fullName evidence="1">Uncharacterized protein</fullName>
    </submittedName>
</protein>
<dbReference type="AlphaFoldDB" id="A0AAT9HXW3"/>